<evidence type="ECO:0000313" key="3">
    <source>
        <dbReference type="Proteomes" id="UP000603227"/>
    </source>
</evidence>
<dbReference type="AlphaFoldDB" id="A0A919GFJ9"/>
<reference evidence="2" key="1">
    <citation type="journal article" date="2014" name="Int. J. Syst. Evol. Microbiol.">
        <title>Complete genome sequence of Corynebacterium casei LMG S-19264T (=DSM 44701T), isolated from a smear-ripened cheese.</title>
        <authorList>
            <consortium name="US DOE Joint Genome Institute (JGI-PGF)"/>
            <person name="Walter F."/>
            <person name="Albersmeier A."/>
            <person name="Kalinowski J."/>
            <person name="Ruckert C."/>
        </authorList>
    </citation>
    <scope>NUCLEOTIDE SEQUENCE</scope>
    <source>
        <strain evidence="2">CGMCC 4.7403</strain>
    </source>
</reference>
<proteinExistence type="predicted"/>
<accession>A0A919GFJ9</accession>
<sequence length="88" mass="8807">MSDAIGEGQQISVGDHGPVGRLASELPQIGFEEISAGSPPPKLLGEVPGTPADVNDGPAIDPTAVRLNLIDGIASEKGVAVLGIVLLT</sequence>
<evidence type="ECO:0000313" key="2">
    <source>
        <dbReference type="EMBL" id="GHH83567.1"/>
    </source>
</evidence>
<name>A0A919GFJ9_9ACTN</name>
<feature type="region of interest" description="Disordered" evidence="1">
    <location>
        <begin position="1"/>
        <end position="22"/>
    </location>
</feature>
<organism evidence="2 3">
    <name type="scientific">Streptomyces capitiformicae</name>
    <dbReference type="NCBI Taxonomy" id="2014920"/>
    <lineage>
        <taxon>Bacteria</taxon>
        <taxon>Bacillati</taxon>
        <taxon>Actinomycetota</taxon>
        <taxon>Actinomycetes</taxon>
        <taxon>Kitasatosporales</taxon>
        <taxon>Streptomycetaceae</taxon>
        <taxon>Streptomyces</taxon>
    </lineage>
</organism>
<reference evidence="2" key="2">
    <citation type="submission" date="2020-09" db="EMBL/GenBank/DDBJ databases">
        <authorList>
            <person name="Sun Q."/>
            <person name="Zhou Y."/>
        </authorList>
    </citation>
    <scope>NUCLEOTIDE SEQUENCE</scope>
    <source>
        <strain evidence="2">CGMCC 4.7403</strain>
    </source>
</reference>
<feature type="region of interest" description="Disordered" evidence="1">
    <location>
        <begin position="35"/>
        <end position="57"/>
    </location>
</feature>
<evidence type="ECO:0000256" key="1">
    <source>
        <dbReference type="SAM" id="MobiDB-lite"/>
    </source>
</evidence>
<dbReference type="Proteomes" id="UP000603227">
    <property type="component" value="Unassembled WGS sequence"/>
</dbReference>
<gene>
    <name evidence="2" type="ORF">GCM10017771_10480</name>
</gene>
<protein>
    <submittedName>
        <fullName evidence="2">Uncharacterized protein</fullName>
    </submittedName>
</protein>
<keyword evidence="3" id="KW-1185">Reference proteome</keyword>
<comment type="caution">
    <text evidence="2">The sequence shown here is derived from an EMBL/GenBank/DDBJ whole genome shotgun (WGS) entry which is preliminary data.</text>
</comment>
<dbReference type="EMBL" id="BNAT01000003">
    <property type="protein sequence ID" value="GHH83567.1"/>
    <property type="molecule type" value="Genomic_DNA"/>
</dbReference>